<evidence type="ECO:0000313" key="4">
    <source>
        <dbReference type="EMBL" id="RWS23784.1"/>
    </source>
</evidence>
<dbReference type="SUPFAM" id="SSF52161">
    <property type="entry name" value="Ribosomal protein L13"/>
    <property type="match status" value="1"/>
</dbReference>
<dbReference type="EMBL" id="NCKV01005888">
    <property type="protein sequence ID" value="RWS23784.1"/>
    <property type="molecule type" value="Genomic_DNA"/>
</dbReference>
<sequence>MSGLSNFRRCQQWLTFCRVWYLYDATYQDPFDSAIVISQYLKGANKPIYDHIKQDVGNHVVCINTAKISMPDDEWKYRMYSHHSRYAGGQTWATAHELHMKDPTIIMYKAVYKEVGKGYNKRALLRRPYMARLHLFPDANIPDEIKVNITDQIRQVQPVLKSIKDFSEEEMRKFPKITDYPEDFVEK</sequence>
<dbReference type="PANTHER" id="PTHR11545">
    <property type="entry name" value="RIBOSOMAL PROTEIN L13"/>
    <property type="match status" value="1"/>
</dbReference>
<dbReference type="PIRSF" id="PIRSF002181">
    <property type="entry name" value="Ribosomal_L13"/>
    <property type="match status" value="1"/>
</dbReference>
<dbReference type="OrthoDB" id="274622at2759"/>
<dbReference type="STRING" id="299467.A0A443S8I1"/>
<accession>A0A443S8I1</accession>
<dbReference type="GO" id="GO:0005762">
    <property type="term" value="C:mitochondrial large ribosomal subunit"/>
    <property type="evidence" value="ECO:0007669"/>
    <property type="project" value="TreeGrafter"/>
</dbReference>
<dbReference type="InterPro" id="IPR005823">
    <property type="entry name" value="Ribosomal_uL13_bac-type"/>
</dbReference>
<dbReference type="Gene3D" id="3.90.1180.10">
    <property type="entry name" value="Ribosomal protein L13"/>
    <property type="match status" value="1"/>
</dbReference>
<name>A0A443S8I1_9ACAR</name>
<dbReference type="PANTHER" id="PTHR11545:SF2">
    <property type="entry name" value="LARGE RIBOSOMAL SUBUNIT PROTEIN UL13M"/>
    <property type="match status" value="1"/>
</dbReference>
<dbReference type="GO" id="GO:0003735">
    <property type="term" value="F:structural constituent of ribosome"/>
    <property type="evidence" value="ECO:0007669"/>
    <property type="project" value="InterPro"/>
</dbReference>
<reference evidence="4 5" key="1">
    <citation type="journal article" date="2018" name="Gigascience">
        <title>Genomes of trombidid mites reveal novel predicted allergens and laterally-transferred genes associated with secondary metabolism.</title>
        <authorList>
            <person name="Dong X."/>
            <person name="Chaisiri K."/>
            <person name="Xia D."/>
            <person name="Armstrong S.D."/>
            <person name="Fang Y."/>
            <person name="Donnelly M.J."/>
            <person name="Kadowaki T."/>
            <person name="McGarry J.W."/>
            <person name="Darby A.C."/>
            <person name="Makepeace B.L."/>
        </authorList>
    </citation>
    <scope>NUCLEOTIDE SEQUENCE [LARGE SCALE GENOMIC DNA]</scope>
    <source>
        <strain evidence="4">UoL-UT</strain>
    </source>
</reference>
<dbReference type="AlphaFoldDB" id="A0A443S8I1"/>
<dbReference type="InterPro" id="IPR005822">
    <property type="entry name" value="Ribosomal_uL13"/>
</dbReference>
<gene>
    <name evidence="4" type="ORF">B4U80_05157</name>
</gene>
<evidence type="ECO:0000256" key="3">
    <source>
        <dbReference type="ARBA" id="ARBA00023274"/>
    </source>
</evidence>
<keyword evidence="3" id="KW-0687">Ribonucleoprotein</keyword>
<comment type="caution">
    <text evidence="4">The sequence shown here is derived from an EMBL/GenBank/DDBJ whole genome shotgun (WGS) entry which is preliminary data.</text>
</comment>
<proteinExistence type="inferred from homology"/>
<comment type="similarity">
    <text evidence="1">Belongs to the universal ribosomal protein uL13 family.</text>
</comment>
<dbReference type="InterPro" id="IPR036899">
    <property type="entry name" value="Ribosomal_uL13_sf"/>
</dbReference>
<dbReference type="Proteomes" id="UP000288716">
    <property type="component" value="Unassembled WGS sequence"/>
</dbReference>
<evidence type="ECO:0000256" key="1">
    <source>
        <dbReference type="ARBA" id="ARBA00006227"/>
    </source>
</evidence>
<evidence type="ECO:0000256" key="2">
    <source>
        <dbReference type="ARBA" id="ARBA00022980"/>
    </source>
</evidence>
<protein>
    <submittedName>
        <fullName evidence="4">Putative ribosomal protein L13-like protein</fullName>
    </submittedName>
</protein>
<keyword evidence="5" id="KW-1185">Reference proteome</keyword>
<dbReference type="Pfam" id="PF00572">
    <property type="entry name" value="Ribosomal_L13"/>
    <property type="match status" value="1"/>
</dbReference>
<evidence type="ECO:0000313" key="5">
    <source>
        <dbReference type="Proteomes" id="UP000288716"/>
    </source>
</evidence>
<organism evidence="4 5">
    <name type="scientific">Leptotrombidium deliense</name>
    <dbReference type="NCBI Taxonomy" id="299467"/>
    <lineage>
        <taxon>Eukaryota</taxon>
        <taxon>Metazoa</taxon>
        <taxon>Ecdysozoa</taxon>
        <taxon>Arthropoda</taxon>
        <taxon>Chelicerata</taxon>
        <taxon>Arachnida</taxon>
        <taxon>Acari</taxon>
        <taxon>Acariformes</taxon>
        <taxon>Trombidiformes</taxon>
        <taxon>Prostigmata</taxon>
        <taxon>Anystina</taxon>
        <taxon>Parasitengona</taxon>
        <taxon>Trombiculoidea</taxon>
        <taxon>Trombiculidae</taxon>
        <taxon>Leptotrombidium</taxon>
    </lineage>
</organism>
<keyword evidence="2 4" id="KW-0689">Ribosomal protein</keyword>
<dbReference type="GO" id="GO:0006412">
    <property type="term" value="P:translation"/>
    <property type="evidence" value="ECO:0007669"/>
    <property type="project" value="InterPro"/>
</dbReference>
<dbReference type="GO" id="GO:0017148">
    <property type="term" value="P:negative regulation of translation"/>
    <property type="evidence" value="ECO:0007669"/>
    <property type="project" value="TreeGrafter"/>
</dbReference>
<dbReference type="GO" id="GO:0003729">
    <property type="term" value="F:mRNA binding"/>
    <property type="evidence" value="ECO:0007669"/>
    <property type="project" value="TreeGrafter"/>
</dbReference>
<dbReference type="VEuPathDB" id="VectorBase:LDEU008256"/>